<name>A0A1V6Q4Z7_9EURO</name>
<proteinExistence type="predicted"/>
<feature type="region of interest" description="Disordered" evidence="1">
    <location>
        <begin position="71"/>
        <end position="94"/>
    </location>
</feature>
<accession>A0A1V6Q4Z7</accession>
<evidence type="ECO:0000256" key="1">
    <source>
        <dbReference type="SAM" id="MobiDB-lite"/>
    </source>
</evidence>
<gene>
    <name evidence="2" type="ORF">PENANT_c013G08313</name>
</gene>
<keyword evidence="3" id="KW-1185">Reference proteome</keyword>
<evidence type="ECO:0000313" key="2">
    <source>
        <dbReference type="EMBL" id="OQD84320.1"/>
    </source>
</evidence>
<protein>
    <submittedName>
        <fullName evidence="2">Uncharacterized protein</fullName>
    </submittedName>
</protein>
<evidence type="ECO:0000313" key="3">
    <source>
        <dbReference type="Proteomes" id="UP000191672"/>
    </source>
</evidence>
<comment type="caution">
    <text evidence="2">The sequence shown here is derived from an EMBL/GenBank/DDBJ whole genome shotgun (WGS) entry which is preliminary data.</text>
</comment>
<sequence>MSTRDWELSAAELPTQDAIIPAGSADGSQVLPRKLTSVQPSAASDLKFVYLSHPDDVRRKKEVQTEIRRHVMKDIGQRRRRPRHKETFPQPTQASSVELDNYEIFQHCDANTNTFSPSRGLATLGNFPVKADMRVLELMHFRKSLYLSP</sequence>
<dbReference type="EMBL" id="MDYN01000013">
    <property type="protein sequence ID" value="OQD84320.1"/>
    <property type="molecule type" value="Genomic_DNA"/>
</dbReference>
<dbReference type="AlphaFoldDB" id="A0A1V6Q4Z7"/>
<dbReference type="Proteomes" id="UP000191672">
    <property type="component" value="Unassembled WGS sequence"/>
</dbReference>
<dbReference type="STRING" id="416450.A0A1V6Q4Z7"/>
<reference evidence="3" key="1">
    <citation type="journal article" date="2017" name="Nat. Microbiol.">
        <title>Global analysis of biosynthetic gene clusters reveals vast potential of secondary metabolite production in Penicillium species.</title>
        <authorList>
            <person name="Nielsen J.C."/>
            <person name="Grijseels S."/>
            <person name="Prigent S."/>
            <person name="Ji B."/>
            <person name="Dainat J."/>
            <person name="Nielsen K.F."/>
            <person name="Frisvad J.C."/>
            <person name="Workman M."/>
            <person name="Nielsen J."/>
        </authorList>
    </citation>
    <scope>NUCLEOTIDE SEQUENCE [LARGE SCALE GENOMIC DNA]</scope>
    <source>
        <strain evidence="3">IBT 31811</strain>
    </source>
</reference>
<organism evidence="2 3">
    <name type="scientific">Penicillium antarcticum</name>
    <dbReference type="NCBI Taxonomy" id="416450"/>
    <lineage>
        <taxon>Eukaryota</taxon>
        <taxon>Fungi</taxon>
        <taxon>Dikarya</taxon>
        <taxon>Ascomycota</taxon>
        <taxon>Pezizomycotina</taxon>
        <taxon>Eurotiomycetes</taxon>
        <taxon>Eurotiomycetidae</taxon>
        <taxon>Eurotiales</taxon>
        <taxon>Aspergillaceae</taxon>
        <taxon>Penicillium</taxon>
    </lineage>
</organism>